<dbReference type="Gene3D" id="3.30.870.10">
    <property type="entry name" value="Endonuclease Chain A"/>
    <property type="match status" value="1"/>
</dbReference>
<dbReference type="InterPro" id="IPR000792">
    <property type="entry name" value="Tscrpt_reg_LuxR_C"/>
</dbReference>
<dbReference type="PANTHER" id="PTHR34293">
    <property type="entry name" value="HTH-TYPE TRANSCRIPTIONAL REGULATOR TRMBL2"/>
    <property type="match status" value="1"/>
</dbReference>
<dbReference type="AlphaFoldDB" id="A0A117MJY4"/>
<evidence type="ECO:0000313" key="3">
    <source>
        <dbReference type="EMBL" id="KUL21354.1"/>
    </source>
</evidence>
<dbReference type="SUPFAM" id="SSF56024">
    <property type="entry name" value="Phospholipase D/nuclease"/>
    <property type="match status" value="1"/>
</dbReference>
<dbReference type="SMART" id="SM00421">
    <property type="entry name" value="HTH_LUXR"/>
    <property type="match status" value="1"/>
</dbReference>
<dbReference type="Proteomes" id="UP000053923">
    <property type="component" value="Unassembled WGS sequence"/>
</dbReference>
<dbReference type="GO" id="GO:0006355">
    <property type="term" value="P:regulation of DNA-templated transcription"/>
    <property type="evidence" value="ECO:0007669"/>
    <property type="project" value="InterPro"/>
</dbReference>
<evidence type="ECO:0000313" key="4">
    <source>
        <dbReference type="Proteomes" id="UP000053923"/>
    </source>
</evidence>
<keyword evidence="4" id="KW-1185">Reference proteome</keyword>
<dbReference type="SUPFAM" id="SSF46894">
    <property type="entry name" value="C-terminal effector domain of the bipartite response regulators"/>
    <property type="match status" value="1"/>
</dbReference>
<dbReference type="PANTHER" id="PTHR34293:SF1">
    <property type="entry name" value="HTH-TYPE TRANSCRIPTIONAL REGULATOR TRMBL2"/>
    <property type="match status" value="1"/>
</dbReference>
<feature type="domain" description="HTH luxR-type" evidence="2">
    <location>
        <begin position="233"/>
        <end position="290"/>
    </location>
</feature>
<keyword evidence="1" id="KW-0175">Coiled coil</keyword>
<dbReference type="GO" id="GO:0003677">
    <property type="term" value="F:DNA binding"/>
    <property type="evidence" value="ECO:0007669"/>
    <property type="project" value="InterPro"/>
</dbReference>
<dbReference type="InterPro" id="IPR051797">
    <property type="entry name" value="TrmB-like"/>
</dbReference>
<evidence type="ECO:0000259" key="2">
    <source>
        <dbReference type="SMART" id="SM00421"/>
    </source>
</evidence>
<proteinExistence type="predicted"/>
<dbReference type="EMBL" id="LLZG01000410">
    <property type="protein sequence ID" value="KUL21354.1"/>
    <property type="molecule type" value="Genomic_DNA"/>
</dbReference>
<sequence>MGWSEERTVAAAEQLSKYELLVPLLGEGSAFAVSTPRRAVSRLLAPLDQQIEYLEREAEQLRTDLGRYQATYEEAVHGPEDGREFSMLTGLDAINSELEAAAARCTEEVLTVQPGGGRKAESLAASWEPTRAMLERGVQMRTIYQHSARFHSATRKYVKQVTQHGGAVRSIDACTERMIIFDRKTAFIPARSDRQVALAIHQPAVVEFLVSVFERFWNLATPFSTRNRASEVKTLLSDVRMSIIKLLAEGETDDTIARRLGVSVRTCRGHISKIYEEFGARSRCQLGVLIATSGILDAEAVPEHEEAAAG</sequence>
<reference evidence="4" key="1">
    <citation type="submission" date="2015-10" db="EMBL/GenBank/DDBJ databases">
        <authorList>
            <person name="Ju K.-S."/>
            <person name="Doroghazi J.R."/>
            <person name="Metcalf W.W."/>
        </authorList>
    </citation>
    <scope>NUCLEOTIDE SEQUENCE [LARGE SCALE GENOMIC DNA]</scope>
    <source>
        <strain evidence="4">NRRL 3151</strain>
    </source>
</reference>
<accession>A0A117MJY4</accession>
<dbReference type="OrthoDB" id="4307453at2"/>
<comment type="caution">
    <text evidence="3">The sequence shown here is derived from an EMBL/GenBank/DDBJ whole genome shotgun (WGS) entry which is preliminary data.</text>
</comment>
<dbReference type="InterPro" id="IPR016032">
    <property type="entry name" value="Sig_transdc_resp-reg_C-effctor"/>
</dbReference>
<organism evidence="3 4">
    <name type="scientific">Streptomyces regalis</name>
    <dbReference type="NCBI Taxonomy" id="68262"/>
    <lineage>
        <taxon>Bacteria</taxon>
        <taxon>Bacillati</taxon>
        <taxon>Actinomycetota</taxon>
        <taxon>Actinomycetes</taxon>
        <taxon>Kitasatosporales</taxon>
        <taxon>Streptomycetaceae</taxon>
        <taxon>Streptomyces</taxon>
    </lineage>
</organism>
<feature type="coiled-coil region" evidence="1">
    <location>
        <begin position="44"/>
        <end position="71"/>
    </location>
</feature>
<name>A0A117MJY4_9ACTN</name>
<gene>
    <name evidence="3" type="ORF">ADL12_45365</name>
</gene>
<dbReference type="Pfam" id="PF00196">
    <property type="entry name" value="GerE"/>
    <property type="match status" value="1"/>
</dbReference>
<dbReference type="InterPro" id="IPR036388">
    <property type="entry name" value="WH-like_DNA-bd_sf"/>
</dbReference>
<dbReference type="RefSeq" id="WP_062714576.1">
    <property type="nucleotide sequence ID" value="NZ_LLZG01000410.1"/>
</dbReference>
<protein>
    <recommendedName>
        <fullName evidence="2">HTH luxR-type domain-containing protein</fullName>
    </recommendedName>
</protein>
<dbReference type="PRINTS" id="PR00038">
    <property type="entry name" value="HTHLUXR"/>
</dbReference>
<dbReference type="Gene3D" id="1.10.10.10">
    <property type="entry name" value="Winged helix-like DNA-binding domain superfamily/Winged helix DNA-binding domain"/>
    <property type="match status" value="1"/>
</dbReference>
<evidence type="ECO:0000256" key="1">
    <source>
        <dbReference type="SAM" id="Coils"/>
    </source>
</evidence>